<comment type="caution">
    <text evidence="4">The sequence shown here is derived from an EMBL/GenBank/DDBJ whole genome shotgun (WGS) entry which is preliminary data.</text>
</comment>
<feature type="domain" description="Methyltransferase type 11" evidence="3">
    <location>
        <begin position="58"/>
        <end position="160"/>
    </location>
</feature>
<dbReference type="EMBL" id="VUNC01000006">
    <property type="protein sequence ID" value="MST73001.1"/>
    <property type="molecule type" value="Genomic_DNA"/>
</dbReference>
<dbReference type="GO" id="GO:0003838">
    <property type="term" value="F:sterol 24-C-methyltransferase activity"/>
    <property type="evidence" value="ECO:0007669"/>
    <property type="project" value="TreeGrafter"/>
</dbReference>
<dbReference type="InterPro" id="IPR029063">
    <property type="entry name" value="SAM-dependent_MTases_sf"/>
</dbReference>
<evidence type="ECO:0000256" key="1">
    <source>
        <dbReference type="ARBA" id="ARBA00022679"/>
    </source>
</evidence>
<dbReference type="RefSeq" id="WP_154435648.1">
    <property type="nucleotide sequence ID" value="NZ_VUNC01000006.1"/>
</dbReference>
<keyword evidence="1 4" id="KW-0808">Transferase</keyword>
<evidence type="ECO:0000313" key="5">
    <source>
        <dbReference type="Proteomes" id="UP000469325"/>
    </source>
</evidence>
<reference evidence="4 5" key="1">
    <citation type="submission" date="2019-08" db="EMBL/GenBank/DDBJ databases">
        <title>In-depth cultivation of the pig gut microbiome towards novel bacterial diversity and tailored functional studies.</title>
        <authorList>
            <person name="Wylensek D."/>
            <person name="Hitch T.C.A."/>
            <person name="Clavel T."/>
        </authorList>
    </citation>
    <scope>NUCLEOTIDE SEQUENCE [LARGE SCALE GENOMIC DNA]</scope>
    <source>
        <strain evidence="4 5">CA-Schmier-601-WT-1</strain>
    </source>
</reference>
<dbReference type="InterPro" id="IPR050447">
    <property type="entry name" value="Erg6_SMT_methyltransf"/>
</dbReference>
<gene>
    <name evidence="4" type="ORF">FYJ68_07755</name>
</gene>
<dbReference type="Gene3D" id="3.40.50.150">
    <property type="entry name" value="Vaccinia Virus protein VP39"/>
    <property type="match status" value="1"/>
</dbReference>
<dbReference type="PANTHER" id="PTHR44068">
    <property type="entry name" value="ZGC:194242"/>
    <property type="match status" value="1"/>
</dbReference>
<dbReference type="PANTHER" id="PTHR44068:SF1">
    <property type="entry name" value="HYPOTHETICAL LOC100005854"/>
    <property type="match status" value="1"/>
</dbReference>
<accession>A0A6N7XUG0</accession>
<protein>
    <submittedName>
        <fullName evidence="4">Methyltransferase domain-containing protein</fullName>
    </submittedName>
</protein>
<dbReference type="Proteomes" id="UP000469325">
    <property type="component" value="Unassembled WGS sequence"/>
</dbReference>
<dbReference type="CDD" id="cd02440">
    <property type="entry name" value="AdoMet_MTases"/>
    <property type="match status" value="1"/>
</dbReference>
<dbReference type="Pfam" id="PF08241">
    <property type="entry name" value="Methyltransf_11"/>
    <property type="match status" value="1"/>
</dbReference>
<name>A0A6N7XUG0_9ACTN</name>
<dbReference type="InterPro" id="IPR013216">
    <property type="entry name" value="Methyltransf_11"/>
</dbReference>
<sequence length="221" mass="24119">MEGADEVMDERAVTREGDPGNPHGTFGERMLERMNRSHADVTNWALDLVDFHAGDRALDIGCGGGATMGRIADRIEAVGGGGHVSGVDHSEVSCATSRRQNEAAIRAGSMDVTCASVESLPFPDASFDVVTTVESFYFWPDPPRSLREVARVVRPGGRFLLVADVYRRPDLDDEVRENIERYDLTVLTPDEYVSLLEGAGFSHATAHLREGTTWIAVEGVR</sequence>
<keyword evidence="4" id="KW-0489">Methyltransferase</keyword>
<keyword evidence="5" id="KW-1185">Reference proteome</keyword>
<proteinExistence type="predicted"/>
<feature type="compositionally biased region" description="Basic and acidic residues" evidence="2">
    <location>
        <begin position="9"/>
        <end position="18"/>
    </location>
</feature>
<evidence type="ECO:0000259" key="3">
    <source>
        <dbReference type="Pfam" id="PF08241"/>
    </source>
</evidence>
<dbReference type="GO" id="GO:0016126">
    <property type="term" value="P:sterol biosynthetic process"/>
    <property type="evidence" value="ECO:0007669"/>
    <property type="project" value="TreeGrafter"/>
</dbReference>
<dbReference type="SUPFAM" id="SSF53335">
    <property type="entry name" value="S-adenosyl-L-methionine-dependent methyltransferases"/>
    <property type="match status" value="1"/>
</dbReference>
<evidence type="ECO:0000313" key="4">
    <source>
        <dbReference type="EMBL" id="MST73001.1"/>
    </source>
</evidence>
<feature type="region of interest" description="Disordered" evidence="2">
    <location>
        <begin position="1"/>
        <end position="26"/>
    </location>
</feature>
<dbReference type="AlphaFoldDB" id="A0A6N7XUG0"/>
<evidence type="ECO:0000256" key="2">
    <source>
        <dbReference type="SAM" id="MobiDB-lite"/>
    </source>
</evidence>
<organism evidence="4 5">
    <name type="scientific">Olsenella porci</name>
    <dbReference type="NCBI Taxonomy" id="2652279"/>
    <lineage>
        <taxon>Bacteria</taxon>
        <taxon>Bacillati</taxon>
        <taxon>Actinomycetota</taxon>
        <taxon>Coriobacteriia</taxon>
        <taxon>Coriobacteriales</taxon>
        <taxon>Atopobiaceae</taxon>
        <taxon>Olsenella</taxon>
    </lineage>
</organism>
<dbReference type="GO" id="GO:0032259">
    <property type="term" value="P:methylation"/>
    <property type="evidence" value="ECO:0007669"/>
    <property type="project" value="UniProtKB-KW"/>
</dbReference>